<evidence type="ECO:0000313" key="3">
    <source>
        <dbReference type="Proteomes" id="UP001482520"/>
    </source>
</evidence>
<feature type="region of interest" description="Disordered" evidence="1">
    <location>
        <begin position="1"/>
        <end position="25"/>
    </location>
</feature>
<feature type="compositionally biased region" description="Basic and acidic residues" evidence="1">
    <location>
        <begin position="231"/>
        <end position="241"/>
    </location>
</feature>
<dbReference type="RefSeq" id="WP_349803545.1">
    <property type="nucleotide sequence ID" value="NZ_JBEGDP010000001.1"/>
</dbReference>
<dbReference type="InterPro" id="IPR047681">
    <property type="entry name" value="PPA1309-like"/>
</dbReference>
<dbReference type="Proteomes" id="UP001482520">
    <property type="component" value="Unassembled WGS sequence"/>
</dbReference>
<proteinExistence type="predicted"/>
<sequence>MTPEDPLPGGDVPGGDLPGDDLLDDLSDLDVDPALAAAVLEIEQHVATSGWDQPAHLFALVDTGQLVEREPALAAAMGLDASTEQGSLTAIEQDQLRPDQLLEQVLETIVWPADVAGCAAVVERFVLPPGADADVPSDPDAAAEFARTHPERQELRIAAGVTRHGSAYCAMRFRSHDDDSKVVGGADLVPALVELLAATLLEDPGEPGADPAPGSAPDPADTSSDTSTDMSNDRSDERDPR</sequence>
<keyword evidence="3" id="KW-1185">Reference proteome</keyword>
<accession>A0ABV1NTN2</accession>
<evidence type="ECO:0000256" key="1">
    <source>
        <dbReference type="SAM" id="MobiDB-lite"/>
    </source>
</evidence>
<protein>
    <submittedName>
        <fullName evidence="2">PPA1309 family protein</fullName>
    </submittedName>
</protein>
<feature type="region of interest" description="Disordered" evidence="1">
    <location>
        <begin position="200"/>
        <end position="241"/>
    </location>
</feature>
<reference evidence="2 3" key="1">
    <citation type="submission" date="2024-02" db="EMBL/GenBank/DDBJ databases">
        <title>Full genome sequence of Nocardioides kribbensis.</title>
        <authorList>
            <person name="Poletto B.L."/>
            <person name="Silva G."/>
            <person name="Galante D."/>
            <person name="Campos K.R."/>
            <person name="Santos M.B.N."/>
            <person name="Sacchi C.T."/>
        </authorList>
    </citation>
    <scope>NUCLEOTIDE SEQUENCE [LARGE SCALE GENOMIC DNA]</scope>
    <source>
        <strain evidence="2 3">O4R</strain>
    </source>
</reference>
<organism evidence="2 3">
    <name type="scientific">Nocardioides kribbensis</name>
    <dbReference type="NCBI Taxonomy" id="305517"/>
    <lineage>
        <taxon>Bacteria</taxon>
        <taxon>Bacillati</taxon>
        <taxon>Actinomycetota</taxon>
        <taxon>Actinomycetes</taxon>
        <taxon>Propionibacteriales</taxon>
        <taxon>Nocardioidaceae</taxon>
        <taxon>Nocardioides</taxon>
    </lineage>
</organism>
<gene>
    <name evidence="2" type="ORF">V6R90_01085</name>
</gene>
<dbReference type="NCBIfam" id="NF040618">
    <property type="entry name" value="PPA1309_fam"/>
    <property type="match status" value="1"/>
</dbReference>
<evidence type="ECO:0000313" key="2">
    <source>
        <dbReference type="EMBL" id="MEQ7845852.1"/>
    </source>
</evidence>
<feature type="compositionally biased region" description="Low complexity" evidence="1">
    <location>
        <begin position="200"/>
        <end position="229"/>
    </location>
</feature>
<dbReference type="EMBL" id="JBEGDP010000001">
    <property type="protein sequence ID" value="MEQ7845852.1"/>
    <property type="molecule type" value="Genomic_DNA"/>
</dbReference>
<comment type="caution">
    <text evidence="2">The sequence shown here is derived from an EMBL/GenBank/DDBJ whole genome shotgun (WGS) entry which is preliminary data.</text>
</comment>
<name>A0ABV1NTN2_9ACTN</name>